<feature type="transmembrane region" description="Helical" evidence="4">
    <location>
        <begin position="657"/>
        <end position="678"/>
    </location>
</feature>
<protein>
    <recommendedName>
        <fullName evidence="5">ZP domain-containing protein</fullName>
    </recommendedName>
</protein>
<evidence type="ECO:0000313" key="7">
    <source>
        <dbReference type="Proteomes" id="UP000230750"/>
    </source>
</evidence>
<dbReference type="InterPro" id="IPR055355">
    <property type="entry name" value="ZP-C"/>
</dbReference>
<evidence type="ECO:0000256" key="2">
    <source>
        <dbReference type="ARBA" id="ARBA00023157"/>
    </source>
</evidence>
<evidence type="ECO:0000313" key="6">
    <source>
        <dbReference type="EMBL" id="PIK51836.1"/>
    </source>
</evidence>
<reference evidence="6 7" key="1">
    <citation type="journal article" date="2017" name="PLoS Biol.">
        <title>The sea cucumber genome provides insights into morphological evolution and visceral regeneration.</title>
        <authorList>
            <person name="Zhang X."/>
            <person name="Sun L."/>
            <person name="Yuan J."/>
            <person name="Sun Y."/>
            <person name="Gao Y."/>
            <person name="Zhang L."/>
            <person name="Li S."/>
            <person name="Dai H."/>
            <person name="Hamel J.F."/>
            <person name="Liu C."/>
            <person name="Yu Y."/>
            <person name="Liu S."/>
            <person name="Lin W."/>
            <person name="Guo K."/>
            <person name="Jin S."/>
            <person name="Xu P."/>
            <person name="Storey K.B."/>
            <person name="Huan P."/>
            <person name="Zhang T."/>
            <person name="Zhou Y."/>
            <person name="Zhang J."/>
            <person name="Lin C."/>
            <person name="Li X."/>
            <person name="Xing L."/>
            <person name="Huo D."/>
            <person name="Sun M."/>
            <person name="Wang L."/>
            <person name="Mercier A."/>
            <person name="Li F."/>
            <person name="Yang H."/>
            <person name="Xiang J."/>
        </authorList>
    </citation>
    <scope>NUCLEOTIDE SEQUENCE [LARGE SCALE GENOMIC DNA]</scope>
    <source>
        <strain evidence="6">Shaxun</strain>
        <tissue evidence="6">Muscle</tissue>
    </source>
</reference>
<sequence>MKTVAQDCITAIPINAIDQDGDRVSCRWTSGRKGECDDPNCGNPNATVFTMKSSTCKILVNAVNAKPGLYAVAVIIEDYPKGRRRRAAFSKISYQFLVNIQRRNVECNRVVTEAPEKACYAVPFVLDPPFTIELHAQTTDPSVPIVTVDMITQPGMVVSDLHNDGNGRYHVGVSWIPTADKLGNVEQLCYQAVDADNIAGQEICLKLFVGGSTPEPIPERSYPSSNESEIIPYFNQIWELHFTEKVQLGDADTLNAAVVFLLENGTVAYAVTLNDNNLEVNVTTEEPYYVSFHTPEFHMDPATNYTIRLESGAVVGVHGCNIPSEEAEWNFTTTAPQRALLQLIDQYPEVASVECLPTFMVTYIEERSLSRYRSIDSVLRGPDCYGIIHNETHLALGTMYGKCGTRAIVNEDETRVSMINTIFLPPIGTFIFDGVLTRSKNSEVQVNCSIPTRRVGYVEFETNSSTVVTKKDEVGDFGYSLKLFPDEDYRRPYRVWDFPVSVQSNSRLHFEARTYTSEDFSPFLQECVATPTDDPRSSLRYVIIREGCPEDDTIIFHYNHPSSKRIRFSIEAFSFIGYNLQSSIFVHCDIRDCNPLNGSCDTNCPEPEVDPNLSKRSVSSLRTSSGDENTDGPIRIITTVGEDGSKARRDGFSFGETVLTCLVSVAIVMVMVLAYLVVKVSKQANSPSVCPHCSQKSKISKLISNGVGWLGFPVFRFGICVSAHGVRGNEDAARLK</sequence>
<gene>
    <name evidence="6" type="ORF">BSL78_11254</name>
</gene>
<dbReference type="EMBL" id="MRZV01000354">
    <property type="protein sequence ID" value="PIK51836.1"/>
    <property type="molecule type" value="Genomic_DNA"/>
</dbReference>
<dbReference type="PANTHER" id="PTHR14002:SF43">
    <property type="entry name" value="DELTA-LIKE PROTEIN"/>
    <property type="match status" value="1"/>
</dbReference>
<dbReference type="AlphaFoldDB" id="A0A2G8KUZ0"/>
<proteinExistence type="predicted"/>
<keyword evidence="4" id="KW-0812">Transmembrane</keyword>
<evidence type="ECO:0000256" key="1">
    <source>
        <dbReference type="ARBA" id="ARBA00022729"/>
    </source>
</evidence>
<name>A0A2G8KUZ0_STIJA</name>
<dbReference type="SMART" id="SM00241">
    <property type="entry name" value="ZP"/>
    <property type="match status" value="1"/>
</dbReference>
<dbReference type="OrthoDB" id="10063988at2759"/>
<evidence type="ECO:0000256" key="4">
    <source>
        <dbReference type="SAM" id="Phobius"/>
    </source>
</evidence>
<evidence type="ECO:0000259" key="5">
    <source>
        <dbReference type="PROSITE" id="PS51034"/>
    </source>
</evidence>
<dbReference type="STRING" id="307972.A0A2G8KUZ0"/>
<keyword evidence="2" id="KW-1015">Disulfide bond</keyword>
<dbReference type="Proteomes" id="UP000230750">
    <property type="component" value="Unassembled WGS sequence"/>
</dbReference>
<feature type="compositionally biased region" description="Low complexity" evidence="3">
    <location>
        <begin position="614"/>
        <end position="624"/>
    </location>
</feature>
<organism evidence="6 7">
    <name type="scientific">Stichopus japonicus</name>
    <name type="common">Sea cucumber</name>
    <dbReference type="NCBI Taxonomy" id="307972"/>
    <lineage>
        <taxon>Eukaryota</taxon>
        <taxon>Metazoa</taxon>
        <taxon>Echinodermata</taxon>
        <taxon>Eleutherozoa</taxon>
        <taxon>Echinozoa</taxon>
        <taxon>Holothuroidea</taxon>
        <taxon>Aspidochirotacea</taxon>
        <taxon>Aspidochirotida</taxon>
        <taxon>Stichopodidae</taxon>
        <taxon>Apostichopus</taxon>
    </lineage>
</organism>
<dbReference type="InterPro" id="IPR001507">
    <property type="entry name" value="ZP_dom"/>
</dbReference>
<keyword evidence="7" id="KW-1185">Reference proteome</keyword>
<feature type="domain" description="ZP" evidence="5">
    <location>
        <begin position="354"/>
        <end position="607"/>
    </location>
</feature>
<dbReference type="InterPro" id="IPR042235">
    <property type="entry name" value="ZP-C_dom"/>
</dbReference>
<evidence type="ECO:0000256" key="3">
    <source>
        <dbReference type="SAM" id="MobiDB-lite"/>
    </source>
</evidence>
<dbReference type="Gene3D" id="2.60.40.4100">
    <property type="entry name" value="Zona pellucida, ZP-C domain"/>
    <property type="match status" value="1"/>
</dbReference>
<keyword evidence="1" id="KW-0732">Signal</keyword>
<comment type="caution">
    <text evidence="6">The sequence shown here is derived from an EMBL/GenBank/DDBJ whole genome shotgun (WGS) entry which is preliminary data.</text>
</comment>
<accession>A0A2G8KUZ0</accession>
<keyword evidence="4" id="KW-1133">Transmembrane helix</keyword>
<feature type="region of interest" description="Disordered" evidence="3">
    <location>
        <begin position="608"/>
        <end position="633"/>
    </location>
</feature>
<dbReference type="Pfam" id="PF00100">
    <property type="entry name" value="Zona_pellucida"/>
    <property type="match status" value="1"/>
</dbReference>
<keyword evidence="4" id="KW-0472">Membrane</keyword>
<dbReference type="PROSITE" id="PS51034">
    <property type="entry name" value="ZP_2"/>
    <property type="match status" value="1"/>
</dbReference>
<dbReference type="PANTHER" id="PTHR14002">
    <property type="entry name" value="ENDOGLIN/TGF-BETA RECEPTOR TYPE III"/>
    <property type="match status" value="1"/>
</dbReference>